<dbReference type="Gene3D" id="3.90.70.10">
    <property type="entry name" value="Cysteine proteinases"/>
    <property type="match status" value="2"/>
</dbReference>
<accession>A0A1X0QFT9</accession>
<organism evidence="7 8">
    <name type="scientific">Hepatospora eriocheir</name>
    <dbReference type="NCBI Taxonomy" id="1081669"/>
    <lineage>
        <taxon>Eukaryota</taxon>
        <taxon>Fungi</taxon>
        <taxon>Fungi incertae sedis</taxon>
        <taxon>Microsporidia</taxon>
        <taxon>Hepatosporidae</taxon>
        <taxon>Hepatospora</taxon>
    </lineage>
</organism>
<evidence type="ECO:0000256" key="4">
    <source>
        <dbReference type="PROSITE-ProRule" id="PRU00502"/>
    </source>
</evidence>
<reference evidence="7 8" key="1">
    <citation type="journal article" date="2017" name="Environ. Microbiol.">
        <title>Decay of the glycolytic pathway and adaptation to intranuclear parasitism within Enterocytozoonidae microsporidia.</title>
        <authorList>
            <person name="Wiredu Boakye D."/>
            <person name="Jaroenlak P."/>
            <person name="Prachumwat A."/>
            <person name="Williams T.A."/>
            <person name="Bateman K.S."/>
            <person name="Itsathitphaisarn O."/>
            <person name="Sritunyalucksana K."/>
            <person name="Paszkiewicz K.H."/>
            <person name="Moore K.A."/>
            <person name="Stentiford G.D."/>
            <person name="Williams B.A."/>
        </authorList>
    </citation>
    <scope>NUCLEOTIDE SEQUENCE [LARGE SCALE GENOMIC DNA]</scope>
    <source>
        <strain evidence="8">canceri</strain>
    </source>
</reference>
<keyword evidence="1" id="KW-0479">Metal-binding</keyword>
<evidence type="ECO:0000259" key="5">
    <source>
        <dbReference type="PROSITE" id="PS50235"/>
    </source>
</evidence>
<dbReference type="SMART" id="SM00290">
    <property type="entry name" value="ZnF_UBP"/>
    <property type="match status" value="1"/>
</dbReference>
<evidence type="ECO:0000256" key="2">
    <source>
        <dbReference type="ARBA" id="ARBA00022771"/>
    </source>
</evidence>
<dbReference type="VEuPathDB" id="MicrosporidiaDB:HERIO_1870"/>
<dbReference type="Pfam" id="PF00443">
    <property type="entry name" value="UCH"/>
    <property type="match status" value="1"/>
</dbReference>
<dbReference type="InterPro" id="IPR001394">
    <property type="entry name" value="Peptidase_C19_UCH"/>
</dbReference>
<dbReference type="Gene3D" id="3.30.40.10">
    <property type="entry name" value="Zinc/RING finger domain, C3HC4 (zinc finger)"/>
    <property type="match status" value="1"/>
</dbReference>
<dbReference type="PROSITE" id="PS50235">
    <property type="entry name" value="USP_3"/>
    <property type="match status" value="1"/>
</dbReference>
<proteinExistence type="predicted"/>
<dbReference type="Proteomes" id="UP000192501">
    <property type="component" value="Unassembled WGS sequence"/>
</dbReference>
<dbReference type="AlphaFoldDB" id="A0A1X0QFT9"/>
<evidence type="ECO:0000259" key="6">
    <source>
        <dbReference type="PROSITE" id="PS50271"/>
    </source>
</evidence>
<dbReference type="InterPro" id="IPR038765">
    <property type="entry name" value="Papain-like_cys_pep_sf"/>
</dbReference>
<keyword evidence="3" id="KW-0862">Zinc</keyword>
<dbReference type="PROSITE" id="PS50271">
    <property type="entry name" value="ZF_UBP"/>
    <property type="match status" value="1"/>
</dbReference>
<dbReference type="SUPFAM" id="SSF57850">
    <property type="entry name" value="RING/U-box"/>
    <property type="match status" value="1"/>
</dbReference>
<protein>
    <submittedName>
        <fullName evidence="7">UBP14</fullName>
    </submittedName>
</protein>
<keyword evidence="2 4" id="KW-0863">Zinc-finger</keyword>
<dbReference type="SUPFAM" id="SSF54001">
    <property type="entry name" value="Cysteine proteinases"/>
    <property type="match status" value="1"/>
</dbReference>
<comment type="caution">
    <text evidence="7">The sequence shown here is derived from an EMBL/GenBank/DDBJ whole genome shotgun (WGS) entry which is preliminary data.</text>
</comment>
<dbReference type="GO" id="GO:0004843">
    <property type="term" value="F:cysteine-type deubiquitinase activity"/>
    <property type="evidence" value="ECO:0007669"/>
    <property type="project" value="InterPro"/>
</dbReference>
<dbReference type="GO" id="GO:0016579">
    <property type="term" value="P:protein deubiquitination"/>
    <property type="evidence" value="ECO:0007669"/>
    <property type="project" value="InterPro"/>
</dbReference>
<evidence type="ECO:0000256" key="1">
    <source>
        <dbReference type="ARBA" id="ARBA00022723"/>
    </source>
</evidence>
<feature type="domain" description="UBP-type" evidence="6">
    <location>
        <begin position="85"/>
        <end position="192"/>
    </location>
</feature>
<dbReference type="VEuPathDB" id="MicrosporidiaDB:A0H76_2136"/>
<dbReference type="InterPro" id="IPR028889">
    <property type="entry name" value="USP"/>
</dbReference>
<dbReference type="InterPro" id="IPR001607">
    <property type="entry name" value="Znf_UBP"/>
</dbReference>
<dbReference type="GO" id="GO:0008270">
    <property type="term" value="F:zinc ion binding"/>
    <property type="evidence" value="ECO:0007669"/>
    <property type="project" value="UniProtKB-KW"/>
</dbReference>
<evidence type="ECO:0000313" key="8">
    <source>
        <dbReference type="Proteomes" id="UP000192501"/>
    </source>
</evidence>
<feature type="domain" description="USP" evidence="5">
    <location>
        <begin position="210"/>
        <end position="440"/>
    </location>
</feature>
<sequence>MIDLTQFESECNYCYNNVNDETLFYCECTLTRCKYHYELHYKLKGCLCLFNVTNENNNLMVNNLVSEDDLTNQVLVHLNKNDDTIVCPHFSGDVDKNVIDILDKQCNECDINDNVWKCLECGYVGCGRNQYGIEGNNHMFNHYKSTDHFRTLSLNSKSDYYLKVYCYKCDYYIKCDLSNINFNTTENRNFNLININLNNSNNNFDKKSIKGITNNFNNCYISTVLHLLSNIYDVNLDNHFNVCDYHPIDCFMCQFIKVINGLNKGDKNILNIDPFINIISKSDIFIKYQQYDASEFLYYVFDKFEFYYQKGTIPNLLERLYFNTKKISGTIFFNEFVNNLNEIQLDGTFNDFLIICIKRYNYENHETVKINDPIECDDLVINDEKYSFICSILHEGTVIESGHYLYYDNVNYLIVNDELVNEVIDLTSVKTFSYIYLFRK</sequence>
<gene>
    <name evidence="7" type="primary">UBP14</name>
    <name evidence="7" type="ORF">A0H76_2136</name>
</gene>
<name>A0A1X0QFT9_9MICR</name>
<dbReference type="EMBL" id="LTAI01000539">
    <property type="protein sequence ID" value="ORD98646.1"/>
    <property type="molecule type" value="Genomic_DNA"/>
</dbReference>
<dbReference type="InterPro" id="IPR013083">
    <property type="entry name" value="Znf_RING/FYVE/PHD"/>
</dbReference>
<evidence type="ECO:0000256" key="3">
    <source>
        <dbReference type="ARBA" id="ARBA00022833"/>
    </source>
</evidence>
<dbReference type="Pfam" id="PF02148">
    <property type="entry name" value="zf-UBP"/>
    <property type="match status" value="1"/>
</dbReference>
<evidence type="ECO:0000313" key="7">
    <source>
        <dbReference type="EMBL" id="ORD98646.1"/>
    </source>
</evidence>